<accession>A0A7S4LFS1</accession>
<proteinExistence type="predicted"/>
<dbReference type="AlphaFoldDB" id="A0A7S4LFS1"/>
<reference evidence="1" key="1">
    <citation type="submission" date="2021-01" db="EMBL/GenBank/DDBJ databases">
        <authorList>
            <person name="Corre E."/>
            <person name="Pelletier E."/>
            <person name="Niang G."/>
            <person name="Scheremetjew M."/>
            <person name="Finn R."/>
            <person name="Kale V."/>
            <person name="Holt S."/>
            <person name="Cochrane G."/>
            <person name="Meng A."/>
            <person name="Brown T."/>
            <person name="Cohen L."/>
        </authorList>
    </citation>
    <scope>NUCLEOTIDE SEQUENCE</scope>
    <source>
        <strain evidence="1">CCMP1594</strain>
    </source>
</reference>
<organism evidence="1">
    <name type="scientific">Eutreptiella gymnastica</name>
    <dbReference type="NCBI Taxonomy" id="73025"/>
    <lineage>
        <taxon>Eukaryota</taxon>
        <taxon>Discoba</taxon>
        <taxon>Euglenozoa</taxon>
        <taxon>Euglenida</taxon>
        <taxon>Spirocuta</taxon>
        <taxon>Euglenophyceae</taxon>
        <taxon>Eutreptiales</taxon>
        <taxon>Eutreptiaceae</taxon>
        <taxon>Eutreptiella</taxon>
    </lineage>
</organism>
<protein>
    <submittedName>
        <fullName evidence="1">Uncharacterized protein</fullName>
    </submittedName>
</protein>
<sequence>MLFSPHGRLKTTKSSRCHGLTAVHRCLPRGAMTNPCVKLGRTIPEHPKMGQSKTMDIRAGRGAERLMRGQQGRNIFVLSHGTSRESCASGKAAKTLNSTLFDRRPRVDRNLATNILHFMTVPQPPQPWQSPTA</sequence>
<gene>
    <name evidence="1" type="ORF">EGYM00163_LOCUS37846</name>
</gene>
<name>A0A7S4LFS1_9EUGL</name>
<evidence type="ECO:0000313" key="1">
    <source>
        <dbReference type="EMBL" id="CAE0826589.1"/>
    </source>
</evidence>
<dbReference type="EMBL" id="HBJA01109715">
    <property type="protein sequence ID" value="CAE0826589.1"/>
    <property type="molecule type" value="Transcribed_RNA"/>
</dbReference>